<gene>
    <name evidence="2" type="ORF">LH29_01555</name>
</gene>
<dbReference type="STRING" id="1544798.LH29_01555"/>
<dbReference type="Gene3D" id="3.30.870.10">
    <property type="entry name" value="Endonuclease Chain A"/>
    <property type="match status" value="1"/>
</dbReference>
<dbReference type="AlphaFoldDB" id="A0A0D8JB88"/>
<organism evidence="2 3">
    <name type="scientific">Draconibacterium sediminis</name>
    <dbReference type="NCBI Taxonomy" id="1544798"/>
    <lineage>
        <taxon>Bacteria</taxon>
        <taxon>Pseudomonadati</taxon>
        <taxon>Bacteroidota</taxon>
        <taxon>Bacteroidia</taxon>
        <taxon>Marinilabiliales</taxon>
        <taxon>Prolixibacteraceae</taxon>
        <taxon>Draconibacterium</taxon>
    </lineage>
</organism>
<evidence type="ECO:0000313" key="2">
    <source>
        <dbReference type="EMBL" id="KJF44235.1"/>
    </source>
</evidence>
<reference evidence="2 3" key="1">
    <citation type="submission" date="2014-09" db="EMBL/GenBank/DDBJ databases">
        <title>Draft Genome Sequence of Draconibacterium sp. JN14CK-3.</title>
        <authorList>
            <person name="Dong C."/>
            <person name="Lai Q."/>
            <person name="Shao Z."/>
        </authorList>
    </citation>
    <scope>NUCLEOTIDE SEQUENCE [LARGE SCALE GENOMIC DNA]</scope>
    <source>
        <strain evidence="2 3">JN14CK-3</strain>
    </source>
</reference>
<dbReference type="EMBL" id="JRHC01000001">
    <property type="protein sequence ID" value="KJF44235.1"/>
    <property type="molecule type" value="Genomic_DNA"/>
</dbReference>
<sequence>MRILQPHRISSEIFDVIYQARDSLVIVSPYVNFNNWRQMADALKHALKRGVKIDFFVRNDPDNANSWEQVEQLGLTPNLVENLHAKFYYNERTGVISSMNLLSFSNSNSIEIGCKLETNEELDELKNFVNDFLQINKVSEKPSEEYLYLSREKFTVVLANFLESLTNSSTSVYFQKGSLIIYALSNKFFLDIDKTNNSLFVSAIISRDEASCFTSYSFSQPVTSGFNLTLIRGEANYYDLIQANYKCRLSTIYLDNLKVQEKINLMGSIHNLIEDVVTFKKYVYQQN</sequence>
<protein>
    <recommendedName>
        <fullName evidence="1">Phospholipase D-like domain-containing protein</fullName>
    </recommendedName>
</protein>
<evidence type="ECO:0000313" key="3">
    <source>
        <dbReference type="Proteomes" id="UP000032544"/>
    </source>
</evidence>
<keyword evidence="3" id="KW-1185">Reference proteome</keyword>
<dbReference type="Proteomes" id="UP000032544">
    <property type="component" value="Unassembled WGS sequence"/>
</dbReference>
<dbReference type="SUPFAM" id="SSF56024">
    <property type="entry name" value="Phospholipase D/nuclease"/>
    <property type="match status" value="1"/>
</dbReference>
<dbReference type="Pfam" id="PF13091">
    <property type="entry name" value="PLDc_2"/>
    <property type="match status" value="1"/>
</dbReference>
<evidence type="ECO:0000259" key="1">
    <source>
        <dbReference type="Pfam" id="PF13091"/>
    </source>
</evidence>
<accession>A0A0D8JB88</accession>
<dbReference type="InterPro" id="IPR025202">
    <property type="entry name" value="PLD-like_dom"/>
</dbReference>
<dbReference type="RefSeq" id="WP_045025794.1">
    <property type="nucleotide sequence ID" value="NZ_JRHC01000001.1"/>
</dbReference>
<proteinExistence type="predicted"/>
<feature type="domain" description="Phospholipase D-like" evidence="1">
    <location>
        <begin position="14"/>
        <end position="127"/>
    </location>
</feature>
<dbReference type="OrthoDB" id="997590at2"/>
<comment type="caution">
    <text evidence="2">The sequence shown here is derived from an EMBL/GenBank/DDBJ whole genome shotgun (WGS) entry which is preliminary data.</text>
</comment>
<name>A0A0D8JB88_9BACT</name>